<dbReference type="PROSITE" id="PS01036">
    <property type="entry name" value="HSP70_3"/>
    <property type="match status" value="1"/>
</dbReference>
<dbReference type="InterPro" id="IPR043129">
    <property type="entry name" value="ATPase_NBD"/>
</dbReference>
<feature type="compositionally biased region" description="Basic and acidic residues" evidence="4">
    <location>
        <begin position="491"/>
        <end position="500"/>
    </location>
</feature>
<name>A0AAQ3M5J6_9PEZI</name>
<dbReference type="PRINTS" id="PR00301">
    <property type="entry name" value="HEATSHOCK70"/>
</dbReference>
<dbReference type="GO" id="GO:0005524">
    <property type="term" value="F:ATP binding"/>
    <property type="evidence" value="ECO:0007669"/>
    <property type="project" value="UniProtKB-KW"/>
</dbReference>
<protein>
    <submittedName>
        <fullName evidence="5">Ribosome-associated complex subunit ssz1</fullName>
    </submittedName>
</protein>
<dbReference type="GO" id="GO:0005829">
    <property type="term" value="C:cytosol"/>
    <property type="evidence" value="ECO:0007669"/>
    <property type="project" value="TreeGrafter"/>
</dbReference>
<dbReference type="AlphaFoldDB" id="A0AAQ3M5J6"/>
<feature type="region of interest" description="Disordered" evidence="4">
    <location>
        <begin position="491"/>
        <end position="513"/>
    </location>
</feature>
<dbReference type="InterPro" id="IPR018181">
    <property type="entry name" value="Heat_shock_70_CS"/>
</dbReference>
<dbReference type="Gene3D" id="3.30.30.30">
    <property type="match status" value="1"/>
</dbReference>
<organism evidence="5 6">
    <name type="scientific">Acrodontium crateriforme</name>
    <dbReference type="NCBI Taxonomy" id="150365"/>
    <lineage>
        <taxon>Eukaryota</taxon>
        <taxon>Fungi</taxon>
        <taxon>Dikarya</taxon>
        <taxon>Ascomycota</taxon>
        <taxon>Pezizomycotina</taxon>
        <taxon>Dothideomycetes</taxon>
        <taxon>Dothideomycetidae</taxon>
        <taxon>Mycosphaerellales</taxon>
        <taxon>Teratosphaeriaceae</taxon>
        <taxon>Acrodontium</taxon>
    </lineage>
</organism>
<evidence type="ECO:0000256" key="1">
    <source>
        <dbReference type="ARBA" id="ARBA00007381"/>
    </source>
</evidence>
<dbReference type="FunFam" id="3.90.640.10:FF:000010">
    <property type="entry name" value="heat shock 70 kDa protein 14"/>
    <property type="match status" value="1"/>
</dbReference>
<keyword evidence="3" id="KW-0067">ATP-binding</keyword>
<dbReference type="SUPFAM" id="SSF53067">
    <property type="entry name" value="Actin-like ATPase domain"/>
    <property type="match status" value="2"/>
</dbReference>
<evidence type="ECO:0000256" key="4">
    <source>
        <dbReference type="SAM" id="MobiDB-lite"/>
    </source>
</evidence>
<keyword evidence="6" id="KW-1185">Reference proteome</keyword>
<comment type="similarity">
    <text evidence="1">Belongs to the heat shock protein 70 family.</text>
</comment>
<evidence type="ECO:0000256" key="3">
    <source>
        <dbReference type="ARBA" id="ARBA00022840"/>
    </source>
</evidence>
<dbReference type="Gene3D" id="3.90.640.10">
    <property type="entry name" value="Actin, Chain A, domain 4"/>
    <property type="match status" value="1"/>
</dbReference>
<sequence>MSGPEGSEELTQQPQKVAIGLSFGNSYSSISYTTGDGKAEVIANEEGDRQIPSILSYVAGEEFQGTQAKAQIVRNPRNTIAYFRDFLGKPFAQIDPTPCHASAHPEEKGNTVAFTVQEHAIPEEGEEPAKSTLTISEVTTRHLRKLKQSATDFLGQDVNAAVMTVPTDCTDAHKAALTEAAANAGIEVLHYISEPVSALLAHDAKIQHASEGSYVPKDRIFLVADIGGTRTDISIIANRAGIYTTLASVHDYELGGASLDKVLVEYAAKEFLKKHKNASDPRTDERALSKLTLEAEAVKKALSIGATANFTIESLVDGIDFTLSVNRTRFELLANKVFMSLNRLVETAVQKADMDLLDIDTILLSGGSSHIPKIASNMQAHFPETTEVVAPSTLASAVNPSELTARGAAVQAQLISVFERSDIEENTEAVVTLTPHLTKAVGLVTGKDAFSVVIDAETPVPVRRTAHITVKDGGDVLLRLAEGIKEIKVTKEEATNGKAEDDSDDDSDDEPEEIREKVWKVGNVIAEAGLRGVKKSGKVEVQINVAADLSVTLVAREVGGKGGIRGTIGAGAAGQNGIAA</sequence>
<dbReference type="PANTHER" id="PTHR45639:SF32">
    <property type="entry name" value="HEAT SHOCK PROTEIN PDR13"/>
    <property type="match status" value="1"/>
</dbReference>
<dbReference type="Gene3D" id="3.30.420.40">
    <property type="match status" value="2"/>
</dbReference>
<dbReference type="Proteomes" id="UP001303373">
    <property type="component" value="Chromosome 6"/>
</dbReference>
<feature type="compositionally biased region" description="Acidic residues" evidence="4">
    <location>
        <begin position="501"/>
        <end position="513"/>
    </location>
</feature>
<evidence type="ECO:0000313" key="5">
    <source>
        <dbReference type="EMBL" id="WPH01638.1"/>
    </source>
</evidence>
<reference evidence="5 6" key="1">
    <citation type="submission" date="2023-11" db="EMBL/GenBank/DDBJ databases">
        <title>An acidophilic fungus is an integral part of prey digestion in a carnivorous sundew plant.</title>
        <authorList>
            <person name="Tsai I.J."/>
        </authorList>
    </citation>
    <scope>NUCLEOTIDE SEQUENCE [LARGE SCALE GENOMIC DNA]</scope>
    <source>
        <strain evidence="5">169a</strain>
    </source>
</reference>
<keyword evidence="2" id="KW-0547">Nucleotide-binding</keyword>
<evidence type="ECO:0000256" key="2">
    <source>
        <dbReference type="ARBA" id="ARBA00022741"/>
    </source>
</evidence>
<accession>A0AAQ3M5J6</accession>
<dbReference type="FunFam" id="3.30.30.30:FF:000009">
    <property type="entry name" value="Heat shock protein Hsp70"/>
    <property type="match status" value="1"/>
</dbReference>
<dbReference type="EMBL" id="CP138585">
    <property type="protein sequence ID" value="WPH01638.1"/>
    <property type="molecule type" value="Genomic_DNA"/>
</dbReference>
<proteinExistence type="inferred from homology"/>
<evidence type="ECO:0000313" key="6">
    <source>
        <dbReference type="Proteomes" id="UP001303373"/>
    </source>
</evidence>
<dbReference type="GO" id="GO:0005634">
    <property type="term" value="C:nucleus"/>
    <property type="evidence" value="ECO:0007669"/>
    <property type="project" value="TreeGrafter"/>
</dbReference>
<dbReference type="PANTHER" id="PTHR45639">
    <property type="entry name" value="HSC70CB, ISOFORM G-RELATED"/>
    <property type="match status" value="1"/>
</dbReference>
<dbReference type="InterPro" id="IPR013126">
    <property type="entry name" value="Hsp_70_fam"/>
</dbReference>
<dbReference type="GO" id="GO:0140662">
    <property type="term" value="F:ATP-dependent protein folding chaperone"/>
    <property type="evidence" value="ECO:0007669"/>
    <property type="project" value="InterPro"/>
</dbReference>
<gene>
    <name evidence="5" type="ORF">R9X50_00448800</name>
</gene>
<dbReference type="Pfam" id="PF00012">
    <property type="entry name" value="HSP70"/>
    <property type="match status" value="1"/>
</dbReference>